<comment type="caution">
    <text evidence="2">The sequence shown here is derived from an EMBL/GenBank/DDBJ whole genome shotgun (WGS) entry which is preliminary data.</text>
</comment>
<reference evidence="3" key="1">
    <citation type="journal article" date="2019" name="Int. J. Syst. Evol. Microbiol.">
        <title>The Global Catalogue of Microorganisms (GCM) 10K type strain sequencing project: providing services to taxonomists for standard genome sequencing and annotation.</title>
        <authorList>
            <consortium name="The Broad Institute Genomics Platform"/>
            <consortium name="The Broad Institute Genome Sequencing Center for Infectious Disease"/>
            <person name="Wu L."/>
            <person name="Ma J."/>
        </authorList>
    </citation>
    <scope>NUCLEOTIDE SEQUENCE [LARGE SCALE GENOMIC DNA]</scope>
    <source>
        <strain evidence="3">JCM 17224</strain>
    </source>
</reference>
<dbReference type="Pfam" id="PF18950">
    <property type="entry name" value="DUF5694"/>
    <property type="match status" value="1"/>
</dbReference>
<dbReference type="RefSeq" id="WP_345070896.1">
    <property type="nucleotide sequence ID" value="NZ_BAABDJ010000003.1"/>
</dbReference>
<gene>
    <name evidence="2" type="ORF">GCM10022408_05980</name>
</gene>
<feature type="compositionally biased region" description="Low complexity" evidence="1">
    <location>
        <begin position="1"/>
        <end position="14"/>
    </location>
</feature>
<organism evidence="2 3">
    <name type="scientific">Hymenobacter fastidiosus</name>
    <dbReference type="NCBI Taxonomy" id="486264"/>
    <lineage>
        <taxon>Bacteria</taxon>
        <taxon>Pseudomonadati</taxon>
        <taxon>Bacteroidota</taxon>
        <taxon>Cytophagia</taxon>
        <taxon>Cytophagales</taxon>
        <taxon>Hymenobacteraceae</taxon>
        <taxon>Hymenobacter</taxon>
    </lineage>
</organism>
<sequence length="110" mass="12291">MLVTPAARARTRPAQLQPDFNTPRSLTANQRGYFDQLNRAGVVGDFAGPYLVSEWYRRNLYRFSIVQKTMTPADGRALVLAGAGHAAMLRGFAELAPRFRPQELQDVLGR</sequence>
<proteinExistence type="predicted"/>
<name>A0ABP7RIL1_9BACT</name>
<dbReference type="InterPro" id="IPR043749">
    <property type="entry name" value="DUF5694"/>
</dbReference>
<evidence type="ECO:0000313" key="2">
    <source>
        <dbReference type="EMBL" id="GAA3998052.1"/>
    </source>
</evidence>
<evidence type="ECO:0000256" key="1">
    <source>
        <dbReference type="SAM" id="MobiDB-lite"/>
    </source>
</evidence>
<accession>A0ABP7RIL1</accession>
<feature type="region of interest" description="Disordered" evidence="1">
    <location>
        <begin position="1"/>
        <end position="24"/>
    </location>
</feature>
<dbReference type="EMBL" id="BAABDJ010000003">
    <property type="protein sequence ID" value="GAA3998052.1"/>
    <property type="molecule type" value="Genomic_DNA"/>
</dbReference>
<dbReference type="Proteomes" id="UP001500567">
    <property type="component" value="Unassembled WGS sequence"/>
</dbReference>
<evidence type="ECO:0000313" key="3">
    <source>
        <dbReference type="Proteomes" id="UP001500567"/>
    </source>
</evidence>
<protein>
    <submittedName>
        <fullName evidence="2">Uncharacterized protein</fullName>
    </submittedName>
</protein>
<keyword evidence="3" id="KW-1185">Reference proteome</keyword>